<comment type="caution">
    <text evidence="1">The sequence shown here is derived from an EMBL/GenBank/DDBJ whole genome shotgun (WGS) entry which is preliminary data.</text>
</comment>
<protein>
    <submittedName>
        <fullName evidence="1">Uncharacterized protein</fullName>
    </submittedName>
</protein>
<organism evidence="1 2">
    <name type="scientific">Mythimna loreyi</name>
    <dbReference type="NCBI Taxonomy" id="667449"/>
    <lineage>
        <taxon>Eukaryota</taxon>
        <taxon>Metazoa</taxon>
        <taxon>Ecdysozoa</taxon>
        <taxon>Arthropoda</taxon>
        <taxon>Hexapoda</taxon>
        <taxon>Insecta</taxon>
        <taxon>Pterygota</taxon>
        <taxon>Neoptera</taxon>
        <taxon>Endopterygota</taxon>
        <taxon>Lepidoptera</taxon>
        <taxon>Glossata</taxon>
        <taxon>Ditrysia</taxon>
        <taxon>Noctuoidea</taxon>
        <taxon>Noctuidae</taxon>
        <taxon>Noctuinae</taxon>
        <taxon>Hadenini</taxon>
        <taxon>Mythimna</taxon>
    </lineage>
</organism>
<keyword evidence="2" id="KW-1185">Reference proteome</keyword>
<gene>
    <name evidence="1" type="ORF">PYW08_012856</name>
</gene>
<evidence type="ECO:0000313" key="2">
    <source>
        <dbReference type="Proteomes" id="UP001231649"/>
    </source>
</evidence>
<proteinExistence type="predicted"/>
<sequence length="475" mass="54970">MSRQVDIKALVSHIVRGDGSDRCRICMGDTTEGQVHLEDTVMMDGDKPVTLAELLEVITGVEMELDPALPCGLCRSCSDDTVAAITFKNLCAMSAHHWADASNCISQPPDPTEADKAYFILYNDEKTIVKDQIARVPTTKDAEDRLNMKWVKPVKIRKPRRHGLIKESCKCPDCGKKFSTPDYLNYHLRNTLKRACRRCRMVVHKKKLAKHLLANHNIRLFECSICNKLFDEEDFMRKHIDEAHSKLMHTCSHCGNSYVNERALRAHVHSHSLFHCSSCNMSFENVKCFKYHQQVCEFLHRPSVEFKFFTCDHCGVTYNRKPSLRIHIIQKHLNVLPYVCQTCGKRTSTLAHLRSHEKVHKPERNIFQCVCGAQLTTELGYQLHQRIHTGERPYKCEHCGDRFLSSSRRLDHIKRRHRGAKDFKHGCEQCSARFVRPCELKKHYLSVHYSVVEVKPAKREINPITRRLRNTVEKE</sequence>
<dbReference type="EMBL" id="CM056807">
    <property type="protein sequence ID" value="KAJ8705810.1"/>
    <property type="molecule type" value="Genomic_DNA"/>
</dbReference>
<accession>A0ACC2Q1N0</accession>
<dbReference type="Proteomes" id="UP001231649">
    <property type="component" value="Chromosome 31"/>
</dbReference>
<name>A0ACC2Q1N0_9NEOP</name>
<reference evidence="1" key="1">
    <citation type="submission" date="2023-03" db="EMBL/GenBank/DDBJ databases">
        <title>Chromosome-level genomes of two armyworms, Mythimna separata and Mythimna loreyi, provide insights into the biosynthesis and reception of sex pheromones.</title>
        <authorList>
            <person name="Zhao H."/>
        </authorList>
    </citation>
    <scope>NUCLEOTIDE SEQUENCE</scope>
    <source>
        <strain evidence="1">BeijingLab</strain>
    </source>
</reference>
<evidence type="ECO:0000313" key="1">
    <source>
        <dbReference type="EMBL" id="KAJ8705810.1"/>
    </source>
</evidence>